<dbReference type="Proteomes" id="UP000054978">
    <property type="component" value="Unassembled WGS sequence"/>
</dbReference>
<accession>A0A157ZRQ2</accession>
<comment type="caution">
    <text evidence="1">The sequence shown here is derived from an EMBL/GenBank/DDBJ whole genome shotgun (WGS) entry which is preliminary data.</text>
</comment>
<name>A0A157ZRQ2_9BURK</name>
<dbReference type="STRING" id="1777144.AWB83_00970"/>
<proteinExistence type="predicted"/>
<dbReference type="AlphaFoldDB" id="A0A157ZRQ2"/>
<dbReference type="EMBL" id="FCOB02000003">
    <property type="protein sequence ID" value="SAK48175.1"/>
    <property type="molecule type" value="Genomic_DNA"/>
</dbReference>
<keyword evidence="2" id="KW-1185">Reference proteome</keyword>
<evidence type="ECO:0000313" key="2">
    <source>
        <dbReference type="Proteomes" id="UP000054978"/>
    </source>
</evidence>
<gene>
    <name evidence="1" type="ORF">AWB83_00970</name>
</gene>
<organism evidence="1 2">
    <name type="scientific">Caballeronia ptereochthonis</name>
    <dbReference type="NCBI Taxonomy" id="1777144"/>
    <lineage>
        <taxon>Bacteria</taxon>
        <taxon>Pseudomonadati</taxon>
        <taxon>Pseudomonadota</taxon>
        <taxon>Betaproteobacteria</taxon>
        <taxon>Burkholderiales</taxon>
        <taxon>Burkholderiaceae</taxon>
        <taxon>Caballeronia</taxon>
    </lineage>
</organism>
<sequence length="83" mass="9186">MSLADPFDTCPSDSERTTSFDPRYRNTWLGAYYVKLPTGLSAKEARRVMATAVSQCRGFASRNEYLECQGFLVFGRLGHGIGG</sequence>
<reference evidence="1" key="1">
    <citation type="submission" date="2016-01" db="EMBL/GenBank/DDBJ databases">
        <authorList>
            <person name="Peeters C."/>
        </authorList>
    </citation>
    <scope>NUCLEOTIDE SEQUENCE [LARGE SCALE GENOMIC DNA]</scope>
    <source>
        <strain evidence="1">LMG 29326</strain>
    </source>
</reference>
<evidence type="ECO:0000313" key="1">
    <source>
        <dbReference type="EMBL" id="SAK48175.1"/>
    </source>
</evidence>
<protein>
    <submittedName>
        <fullName evidence="1">Uncharacterized protein</fullName>
    </submittedName>
</protein>